<gene>
    <name evidence="2" type="ORF">DDE74_38950</name>
</gene>
<dbReference type="PANTHER" id="PTHR45588:SF1">
    <property type="entry name" value="WW DOMAIN-CONTAINING PROTEIN"/>
    <property type="match status" value="1"/>
</dbReference>
<dbReference type="InterPro" id="IPR011990">
    <property type="entry name" value="TPR-like_helical_dom_sf"/>
</dbReference>
<evidence type="ECO:0000313" key="3">
    <source>
        <dbReference type="Proteomes" id="UP000275579"/>
    </source>
</evidence>
<evidence type="ECO:0008006" key="4">
    <source>
        <dbReference type="Google" id="ProtNLM"/>
    </source>
</evidence>
<accession>A0A3Q9KEU0</accession>
<name>A0A3Q9KEU0_9ACTN</name>
<dbReference type="AlphaFoldDB" id="A0A3Q9KEU0"/>
<dbReference type="SUPFAM" id="SSF48452">
    <property type="entry name" value="TPR-like"/>
    <property type="match status" value="1"/>
</dbReference>
<dbReference type="Proteomes" id="UP000275579">
    <property type="component" value="Chromosome"/>
</dbReference>
<dbReference type="PROSITE" id="PS50005">
    <property type="entry name" value="TPR"/>
    <property type="match status" value="1"/>
</dbReference>
<reference evidence="2 3" key="1">
    <citation type="submission" date="2018-04" db="EMBL/GenBank/DDBJ databases">
        <title>Complete genome sequences of Streptomyces lydicus strain WYEC and characterization of antagonistic properties of biological control agents.</title>
        <authorList>
            <person name="Mariita R.M."/>
            <person name="Sello J.K."/>
        </authorList>
    </citation>
    <scope>NUCLEOTIDE SEQUENCE [LARGE SCALE GENOMIC DNA]</scope>
    <source>
        <strain evidence="2 3">WYEC 108</strain>
    </source>
</reference>
<feature type="repeat" description="TPR" evidence="1">
    <location>
        <begin position="20"/>
        <end position="53"/>
    </location>
</feature>
<dbReference type="InterPro" id="IPR019734">
    <property type="entry name" value="TPR_rpt"/>
</dbReference>
<dbReference type="Gene3D" id="1.25.40.10">
    <property type="entry name" value="Tetratricopeptide repeat domain"/>
    <property type="match status" value="1"/>
</dbReference>
<evidence type="ECO:0000313" key="2">
    <source>
        <dbReference type="EMBL" id="AZS76049.1"/>
    </source>
</evidence>
<proteinExistence type="predicted"/>
<sequence length="365" mass="40005">MDYFDLGTFTRPVSTRSPEAQLWFDRGLAWSYAFNHEEAVTCFESAAAADPGCAMAYWGIAYALGPNYNKPWEFFDEAELQRTVERAHAAVERARALGDGTTPTERALIAALRERYPASHAAEDCSVWNEPYAEAMRAVYELAPDDLDIATLYADALMNLTPWQLWDLRTGEPAVGARTLEAKAVLERALLTAAGSDHPGTLHMYIHLMEMSPTPEKALSVADRLRGLVPDAGHLQHMPSHLDVLCGDYRRVVSGNQPTRHAYGALLLEQGRVEEAEAVYRADLGLDNTLPRPLQHPGNVWALHGFHECLVQLGRTGEARIVAQQLTVAIALADVPVEASCFCRLGTAADAKSSCCSDGIRDSAN</sequence>
<dbReference type="RefSeq" id="WP_127154743.1">
    <property type="nucleotide sequence ID" value="NZ_CP029042.1"/>
</dbReference>
<dbReference type="EMBL" id="CP029042">
    <property type="protein sequence ID" value="AZS76049.1"/>
    <property type="molecule type" value="Genomic_DNA"/>
</dbReference>
<dbReference type="PANTHER" id="PTHR45588">
    <property type="entry name" value="TPR DOMAIN-CONTAINING PROTEIN"/>
    <property type="match status" value="1"/>
</dbReference>
<evidence type="ECO:0000256" key="1">
    <source>
        <dbReference type="PROSITE-ProRule" id="PRU00339"/>
    </source>
</evidence>
<organism evidence="2 3">
    <name type="scientific">Streptomyces lydicus</name>
    <dbReference type="NCBI Taxonomy" id="47763"/>
    <lineage>
        <taxon>Bacteria</taxon>
        <taxon>Bacillati</taxon>
        <taxon>Actinomycetota</taxon>
        <taxon>Actinomycetes</taxon>
        <taxon>Kitasatosporales</taxon>
        <taxon>Streptomycetaceae</taxon>
        <taxon>Streptomyces</taxon>
    </lineage>
</organism>
<keyword evidence="1" id="KW-0802">TPR repeat</keyword>
<protein>
    <recommendedName>
        <fullName evidence="4">Tetratricopeptide repeat protein</fullName>
    </recommendedName>
</protein>